<feature type="region of interest" description="Disordered" evidence="1">
    <location>
        <begin position="1"/>
        <end position="30"/>
    </location>
</feature>
<sequence>MRRLTSSAAGEEIVTVPTEGPAHSDRVSRNELESARRLAVDLVDLLGPMAHWRANRDPVRPSRGGGSTRTWSSVTRATFGAAVVGRGAGHCAVVVDTDED</sequence>
<dbReference type="EMBL" id="JACCCC010000001">
    <property type="protein sequence ID" value="NYE50751.1"/>
    <property type="molecule type" value="Genomic_DNA"/>
</dbReference>
<accession>A0A852U3J2</accession>
<name>A0A852U3J2_9ACTN</name>
<proteinExistence type="predicted"/>
<dbReference type="Proteomes" id="UP000589036">
    <property type="component" value="Unassembled WGS sequence"/>
</dbReference>
<organism evidence="2 3">
    <name type="scientific">Spinactinospora alkalitolerans</name>
    <dbReference type="NCBI Taxonomy" id="687207"/>
    <lineage>
        <taxon>Bacteria</taxon>
        <taxon>Bacillati</taxon>
        <taxon>Actinomycetota</taxon>
        <taxon>Actinomycetes</taxon>
        <taxon>Streptosporangiales</taxon>
        <taxon>Nocardiopsidaceae</taxon>
        <taxon>Spinactinospora</taxon>
    </lineage>
</organism>
<keyword evidence="3" id="KW-1185">Reference proteome</keyword>
<reference evidence="2 3" key="1">
    <citation type="submission" date="2020-07" db="EMBL/GenBank/DDBJ databases">
        <title>Sequencing the genomes of 1000 actinobacteria strains.</title>
        <authorList>
            <person name="Klenk H.-P."/>
        </authorList>
    </citation>
    <scope>NUCLEOTIDE SEQUENCE [LARGE SCALE GENOMIC DNA]</scope>
    <source>
        <strain evidence="2 3">CXB654</strain>
    </source>
</reference>
<evidence type="ECO:0000256" key="1">
    <source>
        <dbReference type="SAM" id="MobiDB-lite"/>
    </source>
</evidence>
<evidence type="ECO:0000313" key="3">
    <source>
        <dbReference type="Proteomes" id="UP000589036"/>
    </source>
</evidence>
<gene>
    <name evidence="2" type="ORF">HDA32_005871</name>
</gene>
<evidence type="ECO:0000313" key="2">
    <source>
        <dbReference type="EMBL" id="NYE50751.1"/>
    </source>
</evidence>
<comment type="caution">
    <text evidence="2">The sequence shown here is derived from an EMBL/GenBank/DDBJ whole genome shotgun (WGS) entry which is preliminary data.</text>
</comment>
<protein>
    <submittedName>
        <fullName evidence="2">Uncharacterized protein</fullName>
    </submittedName>
</protein>
<dbReference type="RefSeq" id="WP_179646182.1">
    <property type="nucleotide sequence ID" value="NZ_BAAAYY010000045.1"/>
</dbReference>
<dbReference type="AlphaFoldDB" id="A0A852U3J2"/>